<dbReference type="SUPFAM" id="SSF48726">
    <property type="entry name" value="Immunoglobulin"/>
    <property type="match status" value="2"/>
</dbReference>
<dbReference type="InterPro" id="IPR003599">
    <property type="entry name" value="Ig_sub"/>
</dbReference>
<feature type="domain" description="Ig-like" evidence="2">
    <location>
        <begin position="112"/>
        <end position="209"/>
    </location>
</feature>
<dbReference type="STRING" id="48709.A0A1D2MEI2"/>
<reference evidence="3 4" key="1">
    <citation type="journal article" date="2016" name="Genome Biol. Evol.">
        <title>Gene Family Evolution Reflects Adaptation to Soil Environmental Stressors in the Genome of the Collembolan Orchesella cincta.</title>
        <authorList>
            <person name="Faddeeva-Vakhrusheva A."/>
            <person name="Derks M.F."/>
            <person name="Anvar S.Y."/>
            <person name="Agamennone V."/>
            <person name="Suring W."/>
            <person name="Smit S."/>
            <person name="van Straalen N.M."/>
            <person name="Roelofs D."/>
        </authorList>
    </citation>
    <scope>NUCLEOTIDE SEQUENCE [LARGE SCALE GENOMIC DNA]</scope>
    <source>
        <tissue evidence="3">Mixed pool</tissue>
    </source>
</reference>
<dbReference type="Gene3D" id="2.60.40.10">
    <property type="entry name" value="Immunoglobulins"/>
    <property type="match status" value="2"/>
</dbReference>
<keyword evidence="4" id="KW-1185">Reference proteome</keyword>
<dbReference type="InterPro" id="IPR003598">
    <property type="entry name" value="Ig_sub2"/>
</dbReference>
<dbReference type="InterPro" id="IPR013783">
    <property type="entry name" value="Ig-like_fold"/>
</dbReference>
<evidence type="ECO:0000313" key="4">
    <source>
        <dbReference type="Proteomes" id="UP000094527"/>
    </source>
</evidence>
<dbReference type="InterPro" id="IPR007110">
    <property type="entry name" value="Ig-like_dom"/>
</dbReference>
<sequence>MTGVNGMVHGRDEMRKRGCPLPKFVLPVSRFMVVHRVEQVSWLKRKKDSLQLLTVGNTTYNSDSRLGLRFRYPNNWRLGIESVNKGDEGEYQCQLSTHPPKALVYHVKVIAPAVVILDENGHTVTERHYKVDSSLHLTCRASHIDKLVENVVWLKGDRVLPGGDSRIKVKLTKNQTSGEATAYLSVLSVRKGDSGNYTCRASQATSTIAVHVLNGELPAAVQHESSANRLAVASSQLATTVLMLISAAATSSSLINVVMFPTSYHNGHPSLVLILGLSLTLLALARWLFLIISEAKLMLA</sequence>
<dbReference type="GO" id="GO:0032589">
    <property type="term" value="C:neuron projection membrane"/>
    <property type="evidence" value="ECO:0007669"/>
    <property type="project" value="TreeGrafter"/>
</dbReference>
<gene>
    <name evidence="3" type="ORF">Ocin01_15262</name>
</gene>
<dbReference type="GO" id="GO:0050808">
    <property type="term" value="P:synapse organization"/>
    <property type="evidence" value="ECO:0007669"/>
    <property type="project" value="TreeGrafter"/>
</dbReference>
<dbReference type="SMART" id="SM00409">
    <property type="entry name" value="IG"/>
    <property type="match status" value="2"/>
</dbReference>
<protein>
    <submittedName>
        <fullName evidence="3">Opioid-binding protein/cell adhesion molecule</fullName>
    </submittedName>
</protein>
<dbReference type="Proteomes" id="UP000094527">
    <property type="component" value="Unassembled WGS sequence"/>
</dbReference>
<dbReference type="AlphaFoldDB" id="A0A1D2MEI2"/>
<keyword evidence="1" id="KW-1133">Transmembrane helix</keyword>
<dbReference type="SMART" id="SM00408">
    <property type="entry name" value="IGc2"/>
    <property type="match status" value="2"/>
</dbReference>
<feature type="transmembrane region" description="Helical" evidence="1">
    <location>
        <begin position="237"/>
        <end position="259"/>
    </location>
</feature>
<feature type="transmembrane region" description="Helical" evidence="1">
    <location>
        <begin position="271"/>
        <end position="292"/>
    </location>
</feature>
<name>A0A1D2MEI2_ORCCI</name>
<dbReference type="EMBL" id="LJIJ01001552">
    <property type="protein sequence ID" value="ODM91420.1"/>
    <property type="molecule type" value="Genomic_DNA"/>
</dbReference>
<keyword evidence="1" id="KW-0812">Transmembrane</keyword>
<evidence type="ECO:0000259" key="2">
    <source>
        <dbReference type="PROSITE" id="PS50835"/>
    </source>
</evidence>
<dbReference type="PANTHER" id="PTHR23279">
    <property type="entry name" value="DEFECTIVE PROBOSCIS EXTENSION RESPONSE DPR -RELATED"/>
    <property type="match status" value="1"/>
</dbReference>
<evidence type="ECO:0000313" key="3">
    <source>
        <dbReference type="EMBL" id="ODM91420.1"/>
    </source>
</evidence>
<organism evidence="3 4">
    <name type="scientific">Orchesella cincta</name>
    <name type="common">Springtail</name>
    <name type="synonym">Podura cincta</name>
    <dbReference type="NCBI Taxonomy" id="48709"/>
    <lineage>
        <taxon>Eukaryota</taxon>
        <taxon>Metazoa</taxon>
        <taxon>Ecdysozoa</taxon>
        <taxon>Arthropoda</taxon>
        <taxon>Hexapoda</taxon>
        <taxon>Collembola</taxon>
        <taxon>Entomobryomorpha</taxon>
        <taxon>Entomobryoidea</taxon>
        <taxon>Orchesellidae</taxon>
        <taxon>Orchesellinae</taxon>
        <taxon>Orchesella</taxon>
    </lineage>
</organism>
<dbReference type="Pfam" id="PF13927">
    <property type="entry name" value="Ig_3"/>
    <property type="match status" value="1"/>
</dbReference>
<evidence type="ECO:0000256" key="1">
    <source>
        <dbReference type="SAM" id="Phobius"/>
    </source>
</evidence>
<proteinExistence type="predicted"/>
<accession>A0A1D2MEI2</accession>
<dbReference type="InterPro" id="IPR037448">
    <property type="entry name" value="Zig-8"/>
</dbReference>
<comment type="caution">
    <text evidence="3">The sequence shown here is derived from an EMBL/GenBank/DDBJ whole genome shotgun (WGS) entry which is preliminary data.</text>
</comment>
<dbReference type="PANTHER" id="PTHR23279:SF3">
    <property type="entry name" value="DEFECTIVE PROBOSCIS EXTENSION RESPONSE 18"/>
    <property type="match status" value="1"/>
</dbReference>
<keyword evidence="1" id="KW-0472">Membrane</keyword>
<dbReference type="InterPro" id="IPR036179">
    <property type="entry name" value="Ig-like_dom_sf"/>
</dbReference>
<dbReference type="OrthoDB" id="6354602at2759"/>
<dbReference type="CDD" id="cd00096">
    <property type="entry name" value="Ig"/>
    <property type="match status" value="1"/>
</dbReference>
<dbReference type="PROSITE" id="PS50835">
    <property type="entry name" value="IG_LIKE"/>
    <property type="match status" value="1"/>
</dbReference>